<evidence type="ECO:0008006" key="4">
    <source>
        <dbReference type="Google" id="ProtNLM"/>
    </source>
</evidence>
<feature type="transmembrane region" description="Helical" evidence="1">
    <location>
        <begin position="42"/>
        <end position="61"/>
    </location>
</feature>
<keyword evidence="1" id="KW-0472">Membrane</keyword>
<evidence type="ECO:0000313" key="3">
    <source>
        <dbReference type="Proteomes" id="UP001523262"/>
    </source>
</evidence>
<name>A0ABT0WAN1_9BACI</name>
<dbReference type="EMBL" id="JAMQCR010000001">
    <property type="protein sequence ID" value="MCM2533382.1"/>
    <property type="molecule type" value="Genomic_DNA"/>
</dbReference>
<protein>
    <recommendedName>
        <fullName evidence="4">DUF4190 domain-containing protein</fullName>
    </recommendedName>
</protein>
<keyword evidence="1" id="KW-1133">Transmembrane helix</keyword>
<reference evidence="2 3" key="1">
    <citation type="submission" date="2022-06" db="EMBL/GenBank/DDBJ databases">
        <authorList>
            <person name="Jeon C.O."/>
        </authorList>
    </citation>
    <scope>NUCLEOTIDE SEQUENCE [LARGE SCALE GENOMIC DNA]</scope>
    <source>
        <strain evidence="2 3">KCTC 13943</strain>
    </source>
</reference>
<evidence type="ECO:0000256" key="1">
    <source>
        <dbReference type="SAM" id="Phobius"/>
    </source>
</evidence>
<keyword evidence="3" id="KW-1185">Reference proteome</keyword>
<proteinExistence type="predicted"/>
<accession>A0ABT0WAN1</accession>
<organism evidence="2 3">
    <name type="scientific">Neobacillus pocheonensis</name>
    <dbReference type="NCBI Taxonomy" id="363869"/>
    <lineage>
        <taxon>Bacteria</taxon>
        <taxon>Bacillati</taxon>
        <taxon>Bacillota</taxon>
        <taxon>Bacilli</taxon>
        <taxon>Bacillales</taxon>
        <taxon>Bacillaceae</taxon>
        <taxon>Neobacillus</taxon>
    </lineage>
</organism>
<evidence type="ECO:0000313" key="2">
    <source>
        <dbReference type="EMBL" id="MCM2533382.1"/>
    </source>
</evidence>
<dbReference type="Proteomes" id="UP001523262">
    <property type="component" value="Unassembled WGS sequence"/>
</dbReference>
<comment type="caution">
    <text evidence="2">The sequence shown here is derived from an EMBL/GenBank/DDBJ whole genome shotgun (WGS) entry which is preliminary data.</text>
</comment>
<feature type="transmembrane region" description="Helical" evidence="1">
    <location>
        <begin position="73"/>
        <end position="94"/>
    </location>
</feature>
<feature type="transmembrane region" description="Helical" evidence="1">
    <location>
        <begin position="17"/>
        <end position="36"/>
    </location>
</feature>
<sequence length="96" mass="10207">MAQNQGGKGNDGSLKELWFGILITIGIFALAIFLLMLLNGNFWLAFGLAALFYIMVTVLSFKKGKKRLGQGLLIGLGVVLLLMAACFGILITSLGG</sequence>
<keyword evidence="1" id="KW-0812">Transmembrane</keyword>
<gene>
    <name evidence="2" type="ORF">NDK43_14455</name>
</gene>